<feature type="transmembrane region" description="Helical" evidence="1">
    <location>
        <begin position="6"/>
        <end position="27"/>
    </location>
</feature>
<dbReference type="RefSeq" id="WP_108369568.1">
    <property type="nucleotide sequence ID" value="NZ_CP028811.1"/>
</dbReference>
<evidence type="ECO:0000313" key="2">
    <source>
        <dbReference type="EMBL" id="AWA28982.1"/>
    </source>
</evidence>
<keyword evidence="1" id="KW-1133">Transmembrane helix</keyword>
<keyword evidence="1" id="KW-0812">Transmembrane</keyword>
<dbReference type="OrthoDB" id="1358465at2"/>
<sequence>MKKVKVLTVFCITLVALNLLLIATTLMERREHRGKRPDDKKNTVIHELHFDKAQITEYEKLIDWHRSHVRNADAKIMAVKNRLYESLAGTETDWRRNDSLMAEIGKVQVEIEHIHYKHFQDIKSLCRKDQLPYYNSMATRIAAIFSNPKPRP</sequence>
<keyword evidence="1" id="KW-0472">Membrane</keyword>
<gene>
    <name evidence="2" type="ORF">HYN48_02150</name>
</gene>
<keyword evidence="3" id="KW-1185">Reference proteome</keyword>
<dbReference type="AlphaFoldDB" id="A0A2S0RE46"/>
<protein>
    <recommendedName>
        <fullName evidence="4">Periplasmic heavy metal sensor</fullName>
    </recommendedName>
</protein>
<organism evidence="2 3">
    <name type="scientific">Flavobacterium magnum</name>
    <dbReference type="NCBI Taxonomy" id="2162713"/>
    <lineage>
        <taxon>Bacteria</taxon>
        <taxon>Pseudomonadati</taxon>
        <taxon>Bacteroidota</taxon>
        <taxon>Flavobacteriia</taxon>
        <taxon>Flavobacteriales</taxon>
        <taxon>Flavobacteriaceae</taxon>
        <taxon>Flavobacterium</taxon>
    </lineage>
</organism>
<evidence type="ECO:0008006" key="4">
    <source>
        <dbReference type="Google" id="ProtNLM"/>
    </source>
</evidence>
<evidence type="ECO:0000256" key="1">
    <source>
        <dbReference type="SAM" id="Phobius"/>
    </source>
</evidence>
<proteinExistence type="predicted"/>
<reference evidence="2 3" key="1">
    <citation type="submission" date="2018-04" db="EMBL/GenBank/DDBJ databases">
        <title>Genome sequencing of Flavobacterium sp. HYN0048.</title>
        <authorList>
            <person name="Yi H."/>
            <person name="Baek C."/>
        </authorList>
    </citation>
    <scope>NUCLEOTIDE SEQUENCE [LARGE SCALE GENOMIC DNA]</scope>
    <source>
        <strain evidence="2 3">HYN0048</strain>
    </source>
</reference>
<dbReference type="EMBL" id="CP028811">
    <property type="protein sequence ID" value="AWA28982.1"/>
    <property type="molecule type" value="Genomic_DNA"/>
</dbReference>
<dbReference type="Proteomes" id="UP000244193">
    <property type="component" value="Chromosome"/>
</dbReference>
<evidence type="ECO:0000313" key="3">
    <source>
        <dbReference type="Proteomes" id="UP000244193"/>
    </source>
</evidence>
<accession>A0A2S0RE46</accession>
<dbReference type="KEGG" id="fmg:HYN48_02150"/>
<name>A0A2S0RE46_9FLAO</name>
<dbReference type="Gene3D" id="1.20.120.1490">
    <property type="match status" value="1"/>
</dbReference>